<dbReference type="GO" id="GO:0009307">
    <property type="term" value="P:DNA restriction-modification system"/>
    <property type="evidence" value="ECO:0007669"/>
    <property type="project" value="UniProtKB-KW"/>
</dbReference>
<dbReference type="eggNOG" id="COG0732">
    <property type="taxonomic scope" value="Bacteria"/>
</dbReference>
<comment type="similarity">
    <text evidence="1">Belongs to the type-I restriction system S methylase family.</text>
</comment>
<evidence type="ECO:0000256" key="3">
    <source>
        <dbReference type="ARBA" id="ARBA00023125"/>
    </source>
</evidence>
<reference evidence="6 7" key="2">
    <citation type="submission" date="2009-02" db="EMBL/GenBank/DDBJ databases">
        <title>Draft genome sequence of Blautia hydrogenotrophica DSM 10507 (Ruminococcus hydrogenotrophicus DSM 10507).</title>
        <authorList>
            <person name="Sudarsanam P."/>
            <person name="Ley R."/>
            <person name="Guruge J."/>
            <person name="Turnbaugh P.J."/>
            <person name="Mahowald M."/>
            <person name="Liep D."/>
            <person name="Gordon J."/>
        </authorList>
    </citation>
    <scope>NUCLEOTIDE SEQUENCE [LARGE SCALE GENOMIC DNA]</scope>
    <source>
        <strain evidence="7">DSM 10507 / JCM 14656 / S5a33</strain>
    </source>
</reference>
<dbReference type="GeneID" id="86820635"/>
<keyword evidence="4" id="KW-0175">Coiled coil</keyword>
<comment type="caution">
    <text evidence="6">The sequence shown here is derived from an EMBL/GenBank/DDBJ whole genome shotgun (WGS) entry which is preliminary data.</text>
</comment>
<dbReference type="InterPro" id="IPR044946">
    <property type="entry name" value="Restrct_endonuc_typeI_TRD_sf"/>
</dbReference>
<evidence type="ECO:0000313" key="7">
    <source>
        <dbReference type="Proteomes" id="UP000003100"/>
    </source>
</evidence>
<evidence type="ECO:0000256" key="1">
    <source>
        <dbReference type="ARBA" id="ARBA00010923"/>
    </source>
</evidence>
<keyword evidence="7" id="KW-1185">Reference proteome</keyword>
<name>C0CKP2_BLAHS</name>
<sequence>MSWEKVKLGDVSESCLGKMLDKRKNKGFYKPYLANVNVRWGAFDLENLQEMRFEDDEDERYGIKYGDLIICEGGEPGRCAIWKEELPNMKIQKALHRVRVKEEMDCRYVYYWFLLAGKQGALKQYYTGATIMHMPEQKLKEVIIDKPPLDVQRKIGNYLESFDNLIENNQKQIKLLEEAAQRLYKEWFVDLRFPGYEDTPIVDGVPEGWAMMPLSSVFEYVRGKSYTSKELVEEGGVVMINLKNIRAFGGYNRNAEKRYEGKFKENQELFAGDIVMGVTDMTKERRLVGHVAIVPDLDETMTFSMDLVKLVPLCVKKSFLYSTMFYGGYSKRISPLANGVNVLHLKPETMMNMEMLVPTEEIMEQYDILFDIYQKKIETLQKQCDIATEARERLLPKLMSGEIEV</sequence>
<evidence type="ECO:0000313" key="6">
    <source>
        <dbReference type="EMBL" id="EEG49599.1"/>
    </source>
</evidence>
<dbReference type="Gene3D" id="3.90.220.20">
    <property type="entry name" value="DNA methylase specificity domains"/>
    <property type="match status" value="2"/>
</dbReference>
<evidence type="ECO:0000259" key="5">
    <source>
        <dbReference type="Pfam" id="PF01420"/>
    </source>
</evidence>
<reference evidence="6 7" key="1">
    <citation type="submission" date="2009-01" db="EMBL/GenBank/DDBJ databases">
        <authorList>
            <person name="Fulton L."/>
            <person name="Clifton S."/>
            <person name="Fulton B."/>
            <person name="Xu J."/>
            <person name="Minx P."/>
            <person name="Pepin K.H."/>
            <person name="Johnson M."/>
            <person name="Bhonagiri V."/>
            <person name="Nash W.E."/>
            <person name="Mardis E.R."/>
            <person name="Wilson R.K."/>
        </authorList>
    </citation>
    <scope>NUCLEOTIDE SEQUENCE [LARGE SCALE GENOMIC DNA]</scope>
    <source>
        <strain evidence="7">DSM 10507 / JCM 14656 / S5a33</strain>
    </source>
</reference>
<dbReference type="PANTHER" id="PTHR30408">
    <property type="entry name" value="TYPE-1 RESTRICTION ENZYME ECOKI SPECIFICITY PROTEIN"/>
    <property type="match status" value="1"/>
</dbReference>
<dbReference type="InterPro" id="IPR052021">
    <property type="entry name" value="Type-I_RS_S_subunit"/>
</dbReference>
<accession>C0CKP2</accession>
<dbReference type="Proteomes" id="UP000003100">
    <property type="component" value="Unassembled WGS sequence"/>
</dbReference>
<dbReference type="InterPro" id="IPR000055">
    <property type="entry name" value="Restrct_endonuc_typeI_TRD"/>
</dbReference>
<evidence type="ECO:0000256" key="4">
    <source>
        <dbReference type="SAM" id="Coils"/>
    </source>
</evidence>
<dbReference type="RefSeq" id="WP_005947507.1">
    <property type="nucleotide sequence ID" value="NZ_CP136423.1"/>
</dbReference>
<dbReference type="PANTHER" id="PTHR30408:SF13">
    <property type="entry name" value="TYPE I RESTRICTION ENZYME HINDI SPECIFICITY SUBUNIT"/>
    <property type="match status" value="1"/>
</dbReference>
<dbReference type="AlphaFoldDB" id="C0CKP2"/>
<dbReference type="SUPFAM" id="SSF116734">
    <property type="entry name" value="DNA methylase specificity domain"/>
    <property type="match status" value="2"/>
</dbReference>
<proteinExistence type="inferred from homology"/>
<organism evidence="6 7">
    <name type="scientific">Blautia hydrogenotrophica (strain DSM 10507 / JCM 14656 / S5a33)</name>
    <name type="common">Ruminococcus hydrogenotrophicus</name>
    <dbReference type="NCBI Taxonomy" id="476272"/>
    <lineage>
        <taxon>Bacteria</taxon>
        <taxon>Bacillati</taxon>
        <taxon>Bacillota</taxon>
        <taxon>Clostridia</taxon>
        <taxon>Lachnospirales</taxon>
        <taxon>Lachnospiraceae</taxon>
        <taxon>Blautia</taxon>
    </lineage>
</organism>
<dbReference type="GO" id="GO:0003677">
    <property type="term" value="F:DNA binding"/>
    <property type="evidence" value="ECO:0007669"/>
    <property type="project" value="UniProtKB-KW"/>
</dbReference>
<keyword evidence="3" id="KW-0238">DNA-binding</keyword>
<dbReference type="EMBL" id="ACBZ01000071">
    <property type="protein sequence ID" value="EEG49599.1"/>
    <property type="molecule type" value="Genomic_DNA"/>
</dbReference>
<dbReference type="HOGENOM" id="CLU_021095_2_3_9"/>
<feature type="coiled-coil region" evidence="4">
    <location>
        <begin position="159"/>
        <end position="186"/>
    </location>
</feature>
<gene>
    <name evidence="6" type="ORF">RUMHYD_01412</name>
</gene>
<feature type="coiled-coil region" evidence="4">
    <location>
        <begin position="363"/>
        <end position="390"/>
    </location>
</feature>
<protein>
    <recommendedName>
        <fullName evidence="5">Type I restriction modification DNA specificity domain-containing protein</fullName>
    </recommendedName>
</protein>
<feature type="domain" description="Type I restriction modification DNA specificity" evidence="5">
    <location>
        <begin position="3"/>
        <end position="177"/>
    </location>
</feature>
<dbReference type="Pfam" id="PF01420">
    <property type="entry name" value="Methylase_S"/>
    <property type="match status" value="2"/>
</dbReference>
<evidence type="ECO:0000256" key="2">
    <source>
        <dbReference type="ARBA" id="ARBA00022747"/>
    </source>
</evidence>
<keyword evidence="2" id="KW-0680">Restriction system</keyword>
<feature type="domain" description="Type I restriction modification DNA specificity" evidence="5">
    <location>
        <begin position="206"/>
        <end position="381"/>
    </location>
</feature>
<dbReference type="CDD" id="cd17253">
    <property type="entry name" value="RMtype1_S_Eco933I-TRD2-CR2_like"/>
    <property type="match status" value="1"/>
</dbReference>
<dbReference type="PATRIC" id="fig|476272.21.peg.2762"/>